<keyword evidence="1" id="KW-1133">Transmembrane helix</keyword>
<name>A0A0E9UZU8_ANGAN</name>
<keyword evidence="1" id="KW-0812">Transmembrane</keyword>
<organism evidence="2">
    <name type="scientific">Anguilla anguilla</name>
    <name type="common">European freshwater eel</name>
    <name type="synonym">Muraena anguilla</name>
    <dbReference type="NCBI Taxonomy" id="7936"/>
    <lineage>
        <taxon>Eukaryota</taxon>
        <taxon>Metazoa</taxon>
        <taxon>Chordata</taxon>
        <taxon>Craniata</taxon>
        <taxon>Vertebrata</taxon>
        <taxon>Euteleostomi</taxon>
        <taxon>Actinopterygii</taxon>
        <taxon>Neopterygii</taxon>
        <taxon>Teleostei</taxon>
        <taxon>Anguilliformes</taxon>
        <taxon>Anguillidae</taxon>
        <taxon>Anguilla</taxon>
    </lineage>
</organism>
<dbReference type="EMBL" id="GBXM01037321">
    <property type="protein sequence ID" value="JAH71256.1"/>
    <property type="molecule type" value="Transcribed_RNA"/>
</dbReference>
<protein>
    <submittedName>
        <fullName evidence="2">Uncharacterized protein</fullName>
    </submittedName>
</protein>
<keyword evidence="1" id="KW-0472">Membrane</keyword>
<feature type="transmembrane region" description="Helical" evidence="1">
    <location>
        <begin position="20"/>
        <end position="42"/>
    </location>
</feature>
<proteinExistence type="predicted"/>
<evidence type="ECO:0000313" key="2">
    <source>
        <dbReference type="EMBL" id="JAH71256.1"/>
    </source>
</evidence>
<accession>A0A0E9UZU8</accession>
<dbReference type="AlphaFoldDB" id="A0A0E9UZU8"/>
<evidence type="ECO:0000256" key="1">
    <source>
        <dbReference type="SAM" id="Phobius"/>
    </source>
</evidence>
<reference evidence="2" key="2">
    <citation type="journal article" date="2015" name="Fish Shellfish Immunol.">
        <title>Early steps in the European eel (Anguilla anguilla)-Vibrio vulnificus interaction in the gills: Role of the RtxA13 toxin.</title>
        <authorList>
            <person name="Callol A."/>
            <person name="Pajuelo D."/>
            <person name="Ebbesson L."/>
            <person name="Teles M."/>
            <person name="MacKenzie S."/>
            <person name="Amaro C."/>
        </authorList>
    </citation>
    <scope>NUCLEOTIDE SEQUENCE</scope>
</reference>
<reference evidence="2" key="1">
    <citation type="submission" date="2014-11" db="EMBL/GenBank/DDBJ databases">
        <authorList>
            <person name="Amaro Gonzalez C."/>
        </authorList>
    </citation>
    <scope>NUCLEOTIDE SEQUENCE</scope>
</reference>
<sequence length="62" mass="7533">MKMLRFDVLFRLRFLPFGRVFKIFSFHWGVFIFIFFLPHWLIFLGFGPGFGHCPVFLFQVSQ</sequence>